<organism evidence="1 2">
    <name type="scientific">Leptolyngbya foveolarum</name>
    <dbReference type="NCBI Taxonomy" id="47253"/>
    <lineage>
        <taxon>Bacteria</taxon>
        <taxon>Bacillati</taxon>
        <taxon>Cyanobacteriota</taxon>
        <taxon>Cyanophyceae</taxon>
        <taxon>Leptolyngbyales</taxon>
        <taxon>Leptolyngbyaceae</taxon>
        <taxon>Leptolyngbya group</taxon>
        <taxon>Leptolyngbya</taxon>
    </lineage>
</organism>
<reference evidence="2" key="1">
    <citation type="submission" date="2018-04" db="EMBL/GenBank/DDBJ databases">
        <authorList>
            <person name="Cornet L."/>
        </authorList>
    </citation>
    <scope>NUCLEOTIDE SEQUENCE [LARGE SCALE GENOMIC DNA]</scope>
</reference>
<evidence type="ECO:0000313" key="2">
    <source>
        <dbReference type="Proteomes" id="UP000249354"/>
    </source>
</evidence>
<protein>
    <submittedName>
        <fullName evidence="1">Uncharacterized protein</fullName>
    </submittedName>
</protein>
<dbReference type="AlphaFoldDB" id="A0A2W4TNG7"/>
<dbReference type="EMBL" id="QBMC01000210">
    <property type="protein sequence ID" value="PZO10706.1"/>
    <property type="molecule type" value="Genomic_DNA"/>
</dbReference>
<feature type="non-terminal residue" evidence="1">
    <location>
        <position position="223"/>
    </location>
</feature>
<reference evidence="1 2" key="2">
    <citation type="submission" date="2018-06" db="EMBL/GenBank/DDBJ databases">
        <title>Metagenomic assembly of (sub)arctic Cyanobacteria and their associated microbiome from non-axenic cultures.</title>
        <authorList>
            <person name="Baurain D."/>
        </authorList>
    </citation>
    <scope>NUCLEOTIDE SEQUENCE [LARGE SCALE GENOMIC DNA]</scope>
    <source>
        <strain evidence="1">ULC129bin1</strain>
    </source>
</reference>
<comment type="caution">
    <text evidence="1">The sequence shown here is derived from an EMBL/GenBank/DDBJ whole genome shotgun (WGS) entry which is preliminary data.</text>
</comment>
<evidence type="ECO:0000313" key="1">
    <source>
        <dbReference type="EMBL" id="PZO10706.1"/>
    </source>
</evidence>
<sequence>MRFRQPPTIDSPPSSAGLLDEQAQLRILIETAMEQTQLAPTNPDLIARQLAAELGKREVTLSDVRVAVQALYQGDRHSAEAYLDYLAERGFPLLNDAPAAPETAASVQQLEAQHQAISSYQPNTYGQVAVSSSDTSSNNVAFYSGNLIAELVANSAYSALVFGERRSGTSAILRALLYDQIAKAGNAILDVLDLHNGQWGGLEGIKERSINNCQVFRNSSVIP</sequence>
<name>A0A2W4TNG7_9CYAN</name>
<gene>
    <name evidence="1" type="ORF">DCF25_20295</name>
</gene>
<accession>A0A2W4TNG7</accession>
<dbReference type="Proteomes" id="UP000249354">
    <property type="component" value="Unassembled WGS sequence"/>
</dbReference>
<proteinExistence type="predicted"/>